<gene>
    <name evidence="3" type="ORF">BKA67DRAFT_573601</name>
</gene>
<proteinExistence type="predicted"/>
<feature type="signal peptide" evidence="1">
    <location>
        <begin position="1"/>
        <end position="17"/>
    </location>
</feature>
<keyword evidence="1" id="KW-0732">Signal</keyword>
<dbReference type="InterPro" id="IPR057229">
    <property type="entry name" value="DUF7907"/>
</dbReference>
<reference evidence="3" key="1">
    <citation type="journal article" date="2021" name="Nat. Commun.">
        <title>Genetic determinants of endophytism in the Arabidopsis root mycobiome.</title>
        <authorList>
            <person name="Mesny F."/>
            <person name="Miyauchi S."/>
            <person name="Thiergart T."/>
            <person name="Pickel B."/>
            <person name="Atanasova L."/>
            <person name="Karlsson M."/>
            <person name="Huettel B."/>
            <person name="Barry K.W."/>
            <person name="Haridas S."/>
            <person name="Chen C."/>
            <person name="Bauer D."/>
            <person name="Andreopoulos W."/>
            <person name="Pangilinan J."/>
            <person name="LaButti K."/>
            <person name="Riley R."/>
            <person name="Lipzen A."/>
            <person name="Clum A."/>
            <person name="Drula E."/>
            <person name="Henrissat B."/>
            <person name="Kohler A."/>
            <person name="Grigoriev I.V."/>
            <person name="Martin F.M."/>
            <person name="Hacquard S."/>
        </authorList>
    </citation>
    <scope>NUCLEOTIDE SEQUENCE</scope>
    <source>
        <strain evidence="3">MPI-SDFR-AT-0073</strain>
    </source>
</reference>
<evidence type="ECO:0000256" key="1">
    <source>
        <dbReference type="SAM" id="SignalP"/>
    </source>
</evidence>
<dbReference type="GeneID" id="70132256"/>
<name>A0A9P8ZV69_9PEZI</name>
<dbReference type="AlphaFoldDB" id="A0A9P8ZV69"/>
<dbReference type="RefSeq" id="XP_045956612.1">
    <property type="nucleotide sequence ID" value="XM_046103364.1"/>
</dbReference>
<dbReference type="OrthoDB" id="3515453at2759"/>
<evidence type="ECO:0000313" key="4">
    <source>
        <dbReference type="Proteomes" id="UP000758603"/>
    </source>
</evidence>
<protein>
    <recommendedName>
        <fullName evidence="2">DUF7907 domain-containing protein</fullName>
    </recommendedName>
</protein>
<comment type="caution">
    <text evidence="3">The sequence shown here is derived from an EMBL/GenBank/DDBJ whole genome shotgun (WGS) entry which is preliminary data.</text>
</comment>
<accession>A0A9P8ZV69</accession>
<organism evidence="3 4">
    <name type="scientific">Truncatella angustata</name>
    <dbReference type="NCBI Taxonomy" id="152316"/>
    <lineage>
        <taxon>Eukaryota</taxon>
        <taxon>Fungi</taxon>
        <taxon>Dikarya</taxon>
        <taxon>Ascomycota</taxon>
        <taxon>Pezizomycotina</taxon>
        <taxon>Sordariomycetes</taxon>
        <taxon>Xylariomycetidae</taxon>
        <taxon>Amphisphaeriales</taxon>
        <taxon>Sporocadaceae</taxon>
        <taxon>Truncatella</taxon>
    </lineage>
</organism>
<dbReference type="Pfam" id="PF25484">
    <property type="entry name" value="DUF7907"/>
    <property type="match status" value="1"/>
</dbReference>
<feature type="domain" description="DUF7907" evidence="2">
    <location>
        <begin position="25"/>
        <end position="201"/>
    </location>
</feature>
<sequence>MLSKIALLFSALSLAAAQQNYPVQSAPFNLVLSSSTNSSLNGIKLAACHTGASVESLCLFDGGRDSTYTFYFNTTTDTPDPTTLQTGLVTWTLEPSTINFNEALSFQYNTASNLAFPLIWPSLDTVQEFAFTDEEHLAVPAYVNDAIEPPTTYRGGVTFWDNRWQICQTYWQAYAYTALQWTLGGGAPQNPSCDAVTVSRVFI</sequence>
<feature type="chain" id="PRO_5040231693" description="DUF7907 domain-containing protein" evidence="1">
    <location>
        <begin position="18"/>
        <end position="203"/>
    </location>
</feature>
<dbReference type="Proteomes" id="UP000758603">
    <property type="component" value="Unassembled WGS sequence"/>
</dbReference>
<evidence type="ECO:0000313" key="3">
    <source>
        <dbReference type="EMBL" id="KAH6652334.1"/>
    </source>
</evidence>
<dbReference type="EMBL" id="JAGPXC010000006">
    <property type="protein sequence ID" value="KAH6652334.1"/>
    <property type="molecule type" value="Genomic_DNA"/>
</dbReference>
<keyword evidence="4" id="KW-1185">Reference proteome</keyword>
<evidence type="ECO:0000259" key="2">
    <source>
        <dbReference type="Pfam" id="PF25484"/>
    </source>
</evidence>